<gene>
    <name evidence="3" type="ORF">LSUE1_G008905</name>
</gene>
<organism evidence="3 4">
    <name type="scientific">Lachnellula suecica</name>
    <dbReference type="NCBI Taxonomy" id="602035"/>
    <lineage>
        <taxon>Eukaryota</taxon>
        <taxon>Fungi</taxon>
        <taxon>Dikarya</taxon>
        <taxon>Ascomycota</taxon>
        <taxon>Pezizomycotina</taxon>
        <taxon>Leotiomycetes</taxon>
        <taxon>Helotiales</taxon>
        <taxon>Lachnaceae</taxon>
        <taxon>Lachnellula</taxon>
    </lineage>
</organism>
<keyword evidence="1" id="KW-0732">Signal</keyword>
<feature type="domain" description="WD-like" evidence="2">
    <location>
        <begin position="229"/>
        <end position="333"/>
    </location>
</feature>
<evidence type="ECO:0000259" key="2">
    <source>
        <dbReference type="Pfam" id="PF20493"/>
    </source>
</evidence>
<feature type="signal peptide" evidence="1">
    <location>
        <begin position="1"/>
        <end position="20"/>
    </location>
</feature>
<evidence type="ECO:0000313" key="4">
    <source>
        <dbReference type="Proteomes" id="UP000469558"/>
    </source>
</evidence>
<dbReference type="Pfam" id="PF20493">
    <property type="entry name" value="WD-like_fungi"/>
    <property type="match status" value="1"/>
</dbReference>
<accession>A0A8T9C3K4</accession>
<dbReference type="InterPro" id="IPR046925">
    <property type="entry name" value="WD-like_fungi"/>
</dbReference>
<dbReference type="OrthoDB" id="3598238at2759"/>
<keyword evidence="4" id="KW-1185">Reference proteome</keyword>
<comment type="caution">
    <text evidence="3">The sequence shown here is derived from an EMBL/GenBank/DDBJ whole genome shotgun (WGS) entry which is preliminary data.</text>
</comment>
<dbReference type="Proteomes" id="UP000469558">
    <property type="component" value="Unassembled WGS sequence"/>
</dbReference>
<reference evidence="3 4" key="1">
    <citation type="submission" date="2018-05" db="EMBL/GenBank/DDBJ databases">
        <title>Genome sequencing and assembly of the regulated plant pathogen Lachnellula willkommii and related sister species for the development of diagnostic species identification markers.</title>
        <authorList>
            <person name="Giroux E."/>
            <person name="Bilodeau G."/>
        </authorList>
    </citation>
    <scope>NUCLEOTIDE SEQUENCE [LARGE SCALE GENOMIC DNA]</scope>
    <source>
        <strain evidence="3 4">CBS 268.59</strain>
    </source>
</reference>
<proteinExistence type="predicted"/>
<feature type="chain" id="PRO_5035911049" description="WD-like domain-containing protein" evidence="1">
    <location>
        <begin position="21"/>
        <end position="339"/>
    </location>
</feature>
<dbReference type="EMBL" id="QGMK01000738">
    <property type="protein sequence ID" value="TVY78541.1"/>
    <property type="molecule type" value="Genomic_DNA"/>
</dbReference>
<sequence>MRFNFAALFALTATTQLAIAAPLVAEVVEPATAIAVREPQWNGKNAEAGYKVGAVVCGSGAYLCNKLGHTVGQDVLTTAAFCCSGAAAIVTASQATGWVAAWDAAAAALGKAATVGANGVATAGGFVAKCTVNVCQMIASAVAGGTPSTRSIDPPALANLVARSLELEGRSVGIEEIEEIGARQSSSVARDLTLLDSTALADGGVLESWGSSDFEEVESRDLSARAKCTAGATVTPVCDDSNGAQNALCASLLGQLLQSPKQTPSSGASQICYTGVGGSCCTGWSTAIKGLQYSDLYANANTMSNQCLQKGGISGKMNGVTVYGVCVNQCLNDGHSCGN</sequence>
<dbReference type="AlphaFoldDB" id="A0A8T9C3K4"/>
<evidence type="ECO:0000313" key="3">
    <source>
        <dbReference type="EMBL" id="TVY78541.1"/>
    </source>
</evidence>
<name>A0A8T9C3K4_9HELO</name>
<evidence type="ECO:0000256" key="1">
    <source>
        <dbReference type="SAM" id="SignalP"/>
    </source>
</evidence>
<protein>
    <recommendedName>
        <fullName evidence="2">WD-like domain-containing protein</fullName>
    </recommendedName>
</protein>